<feature type="transmembrane region" description="Helical" evidence="7">
    <location>
        <begin position="107"/>
        <end position="130"/>
    </location>
</feature>
<evidence type="ECO:0000256" key="3">
    <source>
        <dbReference type="ARBA" id="ARBA00022679"/>
    </source>
</evidence>
<comment type="subcellular location">
    <subcellularLocation>
        <location evidence="1">Cell membrane</location>
        <topology evidence="1">Multi-pass membrane protein</topology>
    </subcellularLocation>
</comment>
<keyword evidence="2" id="KW-1003">Cell membrane</keyword>
<evidence type="ECO:0000313" key="9">
    <source>
        <dbReference type="Proteomes" id="UP001596101"/>
    </source>
</evidence>
<keyword evidence="3" id="KW-0808">Transferase</keyword>
<evidence type="ECO:0000256" key="1">
    <source>
        <dbReference type="ARBA" id="ARBA00004651"/>
    </source>
</evidence>
<sequence>MDLTEPTIIALELGLAVSLACSLLLVATTRWHGRFTLDATRGIQKFHSVPTPRIGGLAIMLGLIFACMASSVSQQALLGPLLAAAAPAFLFGIAEDLTRRVSIGARLIATMASGVACWALTGVSIAHTGIGLLDTMLTWLPLSVLFTAFAVGGVANAVNIIDGFNGLASGTVVIGLAAVGLIALDCGDAELARTCFIVCAVTVGFFLVNFPYGKLFLGDGGAYLLGFLLAWLSVTLVYRNPQVSSWAPLLACAYPTFETLFTIVRRLWCRRHPGQPDSCHLHSLVKIAVAGRYFRRFSAPVRNACVSPFSWFLAAVPAWFAVSFPQSAEALVQGTLASFALYLACYWYMARAARARRRRATRPAVRSVALASVETDTAASLQA</sequence>
<feature type="transmembrane region" description="Helical" evidence="7">
    <location>
        <begin position="222"/>
        <end position="239"/>
    </location>
</feature>
<dbReference type="Pfam" id="PF00953">
    <property type="entry name" value="Glycos_transf_4"/>
    <property type="match status" value="1"/>
</dbReference>
<feature type="transmembrane region" description="Helical" evidence="7">
    <location>
        <begin position="136"/>
        <end position="157"/>
    </location>
</feature>
<gene>
    <name evidence="8" type="ORF">ACFPQ5_16595</name>
</gene>
<keyword evidence="4 7" id="KW-0812">Transmembrane</keyword>
<evidence type="ECO:0000256" key="7">
    <source>
        <dbReference type="SAM" id="Phobius"/>
    </source>
</evidence>
<organism evidence="8 9">
    <name type="scientific">Massilia suwonensis</name>
    <dbReference type="NCBI Taxonomy" id="648895"/>
    <lineage>
        <taxon>Bacteria</taxon>
        <taxon>Pseudomonadati</taxon>
        <taxon>Pseudomonadota</taxon>
        <taxon>Betaproteobacteria</taxon>
        <taxon>Burkholderiales</taxon>
        <taxon>Oxalobacteraceae</taxon>
        <taxon>Telluria group</taxon>
        <taxon>Massilia</taxon>
    </lineage>
</organism>
<feature type="transmembrane region" description="Helical" evidence="7">
    <location>
        <begin position="54"/>
        <end position="71"/>
    </location>
</feature>
<reference evidence="9" key="1">
    <citation type="journal article" date="2019" name="Int. J. Syst. Evol. Microbiol.">
        <title>The Global Catalogue of Microorganisms (GCM) 10K type strain sequencing project: providing services to taxonomists for standard genome sequencing and annotation.</title>
        <authorList>
            <consortium name="The Broad Institute Genomics Platform"/>
            <consortium name="The Broad Institute Genome Sequencing Center for Infectious Disease"/>
            <person name="Wu L."/>
            <person name="Ma J."/>
        </authorList>
    </citation>
    <scope>NUCLEOTIDE SEQUENCE [LARGE SCALE GENOMIC DNA]</scope>
    <source>
        <strain evidence="9">CCUG 43111</strain>
    </source>
</reference>
<feature type="transmembrane region" description="Helical" evidence="7">
    <location>
        <begin position="6"/>
        <end position="27"/>
    </location>
</feature>
<evidence type="ECO:0000256" key="4">
    <source>
        <dbReference type="ARBA" id="ARBA00022692"/>
    </source>
</evidence>
<dbReference type="PANTHER" id="PTHR22926">
    <property type="entry name" value="PHOSPHO-N-ACETYLMURAMOYL-PENTAPEPTIDE-TRANSFERASE"/>
    <property type="match status" value="1"/>
</dbReference>
<feature type="transmembrane region" description="Helical" evidence="7">
    <location>
        <begin position="164"/>
        <end position="184"/>
    </location>
</feature>
<dbReference type="RefSeq" id="WP_379758011.1">
    <property type="nucleotide sequence ID" value="NZ_JBHSMR010000013.1"/>
</dbReference>
<feature type="transmembrane region" description="Helical" evidence="7">
    <location>
        <begin position="245"/>
        <end position="264"/>
    </location>
</feature>
<evidence type="ECO:0000256" key="2">
    <source>
        <dbReference type="ARBA" id="ARBA00022475"/>
    </source>
</evidence>
<accession>A0ABW0MNK6</accession>
<keyword evidence="9" id="KW-1185">Reference proteome</keyword>
<dbReference type="PANTHER" id="PTHR22926:SF3">
    <property type="entry name" value="UNDECAPRENYL-PHOSPHATE ALPHA-N-ACETYLGLUCOSAMINYL 1-PHOSPHATE TRANSFERASE"/>
    <property type="match status" value="1"/>
</dbReference>
<dbReference type="Proteomes" id="UP001596101">
    <property type="component" value="Unassembled WGS sequence"/>
</dbReference>
<comment type="caution">
    <text evidence="8">The sequence shown here is derived from an EMBL/GenBank/DDBJ whole genome shotgun (WGS) entry which is preliminary data.</text>
</comment>
<dbReference type="EMBL" id="JBHSMR010000013">
    <property type="protein sequence ID" value="MFC5479820.1"/>
    <property type="molecule type" value="Genomic_DNA"/>
</dbReference>
<dbReference type="InterPro" id="IPR000715">
    <property type="entry name" value="Glycosyl_transferase_4"/>
</dbReference>
<keyword evidence="5 7" id="KW-1133">Transmembrane helix</keyword>
<evidence type="ECO:0000256" key="5">
    <source>
        <dbReference type="ARBA" id="ARBA00022989"/>
    </source>
</evidence>
<dbReference type="CDD" id="cd06912">
    <property type="entry name" value="GT_MraY_like"/>
    <property type="match status" value="1"/>
</dbReference>
<evidence type="ECO:0000256" key="6">
    <source>
        <dbReference type="ARBA" id="ARBA00023136"/>
    </source>
</evidence>
<proteinExistence type="predicted"/>
<name>A0ABW0MNK6_9BURK</name>
<keyword evidence="6 7" id="KW-0472">Membrane</keyword>
<feature type="transmembrane region" description="Helical" evidence="7">
    <location>
        <begin position="77"/>
        <end position="95"/>
    </location>
</feature>
<feature type="transmembrane region" description="Helical" evidence="7">
    <location>
        <begin position="190"/>
        <end position="210"/>
    </location>
</feature>
<feature type="transmembrane region" description="Helical" evidence="7">
    <location>
        <begin position="304"/>
        <end position="324"/>
    </location>
</feature>
<evidence type="ECO:0000313" key="8">
    <source>
        <dbReference type="EMBL" id="MFC5479820.1"/>
    </source>
</evidence>
<feature type="transmembrane region" description="Helical" evidence="7">
    <location>
        <begin position="330"/>
        <end position="349"/>
    </location>
</feature>
<protein>
    <submittedName>
        <fullName evidence="8">Glycosyltransferase</fullName>
    </submittedName>
</protein>